<feature type="binding site" evidence="8">
    <location>
        <position position="211"/>
    </location>
    <ligand>
        <name>Zn(2+)</name>
        <dbReference type="ChEBI" id="CHEBI:29105"/>
        <label>1</label>
        <note>catalytic</note>
    </ligand>
</feature>
<evidence type="ECO:0000256" key="2">
    <source>
        <dbReference type="ARBA" id="ARBA00022694"/>
    </source>
</evidence>
<sequence length="316" mass="34743">MDLQFLGTGAGMPSKLRNTTSIVLNLSSEERGYWMFDCGEATQHQMLHTTLKPRKVTKMFITHLHGDHLFGIPGFIGSRSFLGGDSPLDIYGPIGIEEWILTTLRLTKTHLTYPLRIHEIDEGVVFEDDEYVITARELSHVIPCYGYRIVQKPLPGKLLVDKATESGVPKGPLLHQLKHGNDVTLEDGTIVTSASVIGEPKAGFVVTILGDTSVCEASVELSQNADIVVHEATFNEETGQLAKDFGHSTIQQAAEIVKEASAKALIATHISSRFLPSDIDAFKREGQEIFTNVFVASDFSQYSLVNGEVVESNFKK</sequence>
<evidence type="ECO:0000313" key="10">
    <source>
        <dbReference type="Proteomes" id="UP000659496"/>
    </source>
</evidence>
<comment type="caution">
    <text evidence="9">The sequence shown here is derived from an EMBL/GenBank/DDBJ whole genome shotgun (WGS) entry which is preliminary data.</text>
</comment>
<keyword evidence="6 8" id="KW-0378">Hydrolase</keyword>
<evidence type="ECO:0000313" key="9">
    <source>
        <dbReference type="EMBL" id="MBD7906758.1"/>
    </source>
</evidence>
<keyword evidence="7 8" id="KW-0862">Zinc</keyword>
<protein>
    <recommendedName>
        <fullName evidence="8">Ribonuclease Z</fullName>
        <shortName evidence="8">RNase Z</shortName>
        <ecNumber evidence="8">3.1.26.11</ecNumber>
    </recommendedName>
    <alternativeName>
        <fullName evidence="8">tRNA 3 endonuclease</fullName>
    </alternativeName>
    <alternativeName>
        <fullName evidence="8">tRNase Z</fullName>
    </alternativeName>
</protein>
<dbReference type="NCBIfam" id="TIGR02651">
    <property type="entry name" value="RNase_Z"/>
    <property type="match status" value="1"/>
</dbReference>
<dbReference type="PANTHER" id="PTHR46018">
    <property type="entry name" value="ZINC PHOSPHODIESTERASE ELAC PROTEIN 1"/>
    <property type="match status" value="1"/>
</dbReference>
<evidence type="ECO:0000256" key="3">
    <source>
        <dbReference type="ARBA" id="ARBA00022722"/>
    </source>
</evidence>
<dbReference type="SUPFAM" id="SSF56281">
    <property type="entry name" value="Metallo-hydrolase/oxidoreductase"/>
    <property type="match status" value="1"/>
</dbReference>
<dbReference type="NCBIfam" id="NF000801">
    <property type="entry name" value="PRK00055.1-3"/>
    <property type="match status" value="1"/>
</dbReference>
<dbReference type="EC" id="3.1.26.11" evidence="8"/>
<keyword evidence="5 8" id="KW-0255">Endonuclease</keyword>
<feature type="binding site" evidence="8">
    <location>
        <position position="140"/>
    </location>
    <ligand>
        <name>Zn(2+)</name>
        <dbReference type="ChEBI" id="CHEBI:29105"/>
        <label>1</label>
        <note>catalytic</note>
    </ligand>
</feature>
<comment type="function">
    <text evidence="8">Zinc phosphodiesterase, which displays some tRNA 3'-processing endonuclease activity. Probably involved in tRNA maturation, by removing a 3'-trailer from precursor tRNA.</text>
</comment>
<dbReference type="CDD" id="cd07717">
    <property type="entry name" value="RNaseZ_ZiPD-like_MBL-fold"/>
    <property type="match status" value="1"/>
</dbReference>
<dbReference type="InterPro" id="IPR013471">
    <property type="entry name" value="RNase_Z/BN"/>
</dbReference>
<dbReference type="Proteomes" id="UP000659496">
    <property type="component" value="Unassembled WGS sequence"/>
</dbReference>
<reference evidence="9 10" key="1">
    <citation type="submission" date="2020-08" db="EMBL/GenBank/DDBJ databases">
        <title>A Genomic Blueprint of the Chicken Gut Microbiome.</title>
        <authorList>
            <person name="Gilroy R."/>
            <person name="Ravi A."/>
            <person name="Getino M."/>
            <person name="Pursley I."/>
            <person name="Horton D.L."/>
            <person name="Alikhan N.-F."/>
            <person name="Baker D."/>
            <person name="Gharbi K."/>
            <person name="Hall N."/>
            <person name="Watson M."/>
            <person name="Adriaenssens E.M."/>
            <person name="Foster-Nyarko E."/>
            <person name="Jarju S."/>
            <person name="Secka A."/>
            <person name="Antonio M."/>
            <person name="Oren A."/>
            <person name="Chaudhuri R."/>
            <person name="La Ragione R.M."/>
            <person name="Hildebrand F."/>
            <person name="Pallen M.J."/>
        </authorList>
    </citation>
    <scope>NUCLEOTIDE SEQUENCE [LARGE SCALE GENOMIC DNA]</scope>
    <source>
        <strain evidence="9 10">Sa3CUA8</strain>
    </source>
</reference>
<keyword evidence="4 8" id="KW-0479">Metal-binding</keyword>
<comment type="catalytic activity">
    <reaction evidence="8">
        <text>Endonucleolytic cleavage of RNA, removing extra 3' nucleotides from tRNA precursor, generating 3' termini of tRNAs. A 3'-hydroxy group is left at the tRNA terminus and a 5'-phosphoryl group is left at the trailer molecule.</text>
        <dbReference type="EC" id="3.1.26.11"/>
    </reaction>
</comment>
<feature type="binding site" evidence="8">
    <location>
        <position position="63"/>
    </location>
    <ligand>
        <name>Zn(2+)</name>
        <dbReference type="ChEBI" id="CHEBI:29105"/>
        <label>1</label>
        <note>catalytic</note>
    </ligand>
</feature>
<evidence type="ECO:0000256" key="7">
    <source>
        <dbReference type="ARBA" id="ARBA00022833"/>
    </source>
</evidence>
<evidence type="ECO:0000256" key="4">
    <source>
        <dbReference type="ARBA" id="ARBA00022723"/>
    </source>
</evidence>
<proteinExistence type="inferred from homology"/>
<keyword evidence="3 8" id="KW-0540">Nuclease</keyword>
<comment type="similarity">
    <text evidence="8">Belongs to the RNase Z family.</text>
</comment>
<dbReference type="PANTHER" id="PTHR46018:SF2">
    <property type="entry name" value="ZINC PHOSPHODIESTERASE ELAC PROTEIN 1"/>
    <property type="match status" value="1"/>
</dbReference>
<organism evidence="9 10">
    <name type="scientific">Sporosarcina gallistercoris</name>
    <dbReference type="NCBI Taxonomy" id="2762245"/>
    <lineage>
        <taxon>Bacteria</taxon>
        <taxon>Bacillati</taxon>
        <taxon>Bacillota</taxon>
        <taxon>Bacilli</taxon>
        <taxon>Bacillales</taxon>
        <taxon>Caryophanaceae</taxon>
        <taxon>Sporosarcina</taxon>
    </lineage>
</organism>
<dbReference type="GO" id="GO:0042781">
    <property type="term" value="F:3'-tRNA processing endoribonuclease activity"/>
    <property type="evidence" value="ECO:0007669"/>
    <property type="project" value="UniProtKB-EC"/>
</dbReference>
<dbReference type="Pfam" id="PF23023">
    <property type="entry name" value="Anti-Pycsar_Apyc1"/>
    <property type="match status" value="1"/>
</dbReference>
<accession>A0ABR8PF06</accession>
<evidence type="ECO:0000256" key="6">
    <source>
        <dbReference type="ARBA" id="ARBA00022801"/>
    </source>
</evidence>
<comment type="subunit">
    <text evidence="1 8">Homodimer.</text>
</comment>
<dbReference type="EMBL" id="JACSQY010000001">
    <property type="protein sequence ID" value="MBD7906758.1"/>
    <property type="molecule type" value="Genomic_DNA"/>
</dbReference>
<gene>
    <name evidence="8 9" type="primary">rnz</name>
    <name evidence="9" type="ORF">H9659_00255</name>
</gene>
<feature type="binding site" evidence="8">
    <location>
        <position position="269"/>
    </location>
    <ligand>
        <name>Zn(2+)</name>
        <dbReference type="ChEBI" id="CHEBI:29105"/>
        <label>2</label>
        <note>catalytic</note>
    </ligand>
</feature>
<dbReference type="HAMAP" id="MF_01818">
    <property type="entry name" value="RNase_Z_BN"/>
    <property type="match status" value="1"/>
</dbReference>
<feature type="active site" description="Proton acceptor" evidence="8">
    <location>
        <position position="67"/>
    </location>
</feature>
<evidence type="ECO:0000256" key="5">
    <source>
        <dbReference type="ARBA" id="ARBA00022759"/>
    </source>
</evidence>
<feature type="binding site" evidence="8">
    <location>
        <position position="211"/>
    </location>
    <ligand>
        <name>Zn(2+)</name>
        <dbReference type="ChEBI" id="CHEBI:29105"/>
        <label>2</label>
        <note>catalytic</note>
    </ligand>
</feature>
<feature type="binding site" evidence="8">
    <location>
        <position position="67"/>
    </location>
    <ligand>
        <name>Zn(2+)</name>
        <dbReference type="ChEBI" id="CHEBI:29105"/>
        <label>2</label>
        <note>catalytic</note>
    </ligand>
</feature>
<evidence type="ECO:0000256" key="1">
    <source>
        <dbReference type="ARBA" id="ARBA00011738"/>
    </source>
</evidence>
<keyword evidence="10" id="KW-1185">Reference proteome</keyword>
<feature type="binding site" evidence="8">
    <location>
        <position position="65"/>
    </location>
    <ligand>
        <name>Zn(2+)</name>
        <dbReference type="ChEBI" id="CHEBI:29105"/>
        <label>1</label>
        <note>catalytic</note>
    </ligand>
</feature>
<keyword evidence="2 8" id="KW-0819">tRNA processing</keyword>
<feature type="binding site" evidence="8">
    <location>
        <position position="68"/>
    </location>
    <ligand>
        <name>Zn(2+)</name>
        <dbReference type="ChEBI" id="CHEBI:29105"/>
        <label>2</label>
        <note>catalytic</note>
    </ligand>
</feature>
<name>A0ABR8PF06_9BACL</name>
<dbReference type="InterPro" id="IPR036866">
    <property type="entry name" value="RibonucZ/Hydroxyglut_hydro"/>
</dbReference>
<evidence type="ECO:0000256" key="8">
    <source>
        <dbReference type="HAMAP-Rule" id="MF_01818"/>
    </source>
</evidence>
<dbReference type="Gene3D" id="3.60.15.10">
    <property type="entry name" value="Ribonuclease Z/Hydroxyacylglutathione hydrolase-like"/>
    <property type="match status" value="1"/>
</dbReference>
<dbReference type="RefSeq" id="WP_191687928.1">
    <property type="nucleotide sequence ID" value="NZ_JACSQY010000001.1"/>
</dbReference>
<comment type="cofactor">
    <cofactor evidence="8">
        <name>Zn(2+)</name>
        <dbReference type="ChEBI" id="CHEBI:29105"/>
    </cofactor>
    <text evidence="8">Binds 2 Zn(2+) ions.</text>
</comment>